<dbReference type="PANTHER" id="PTHR43775">
    <property type="entry name" value="FATTY ACID SYNTHASE"/>
    <property type="match status" value="1"/>
</dbReference>
<dbReference type="Gene3D" id="3.90.180.10">
    <property type="entry name" value="Medium-chain alcohol dehydrogenases, catalytic domain"/>
    <property type="match status" value="1"/>
</dbReference>
<evidence type="ECO:0000256" key="3">
    <source>
        <dbReference type="ARBA" id="ARBA00022553"/>
    </source>
</evidence>
<feature type="compositionally biased region" description="Polar residues" evidence="10">
    <location>
        <begin position="2599"/>
        <end position="2610"/>
    </location>
</feature>
<dbReference type="InterPro" id="IPR011032">
    <property type="entry name" value="GroES-like_sf"/>
</dbReference>
<dbReference type="InterPro" id="IPR020843">
    <property type="entry name" value="ER"/>
</dbReference>
<dbReference type="SUPFAM" id="SSF53901">
    <property type="entry name" value="Thiolase-like"/>
    <property type="match status" value="1"/>
</dbReference>
<dbReference type="PROSITE" id="PS52004">
    <property type="entry name" value="KS3_2"/>
    <property type="match status" value="1"/>
</dbReference>
<dbReference type="InterPro" id="IPR050091">
    <property type="entry name" value="PKS_NRPS_Biosynth_Enz"/>
</dbReference>
<keyword evidence="15" id="KW-1185">Reference proteome</keyword>
<feature type="domain" description="PKS/mFAS DH" evidence="13">
    <location>
        <begin position="1047"/>
        <end position="1361"/>
    </location>
</feature>
<keyword evidence="2" id="KW-0596">Phosphopantetheine</keyword>
<dbReference type="InterPro" id="IPR014031">
    <property type="entry name" value="Ketoacyl_synth_C"/>
</dbReference>
<dbReference type="InterPro" id="IPR013154">
    <property type="entry name" value="ADH-like_N"/>
</dbReference>
<dbReference type="GO" id="GO:0006633">
    <property type="term" value="P:fatty acid biosynthetic process"/>
    <property type="evidence" value="ECO:0007669"/>
    <property type="project" value="TreeGrafter"/>
</dbReference>
<dbReference type="Pfam" id="PF02801">
    <property type="entry name" value="Ketoacyl-synt_C"/>
    <property type="match status" value="1"/>
</dbReference>
<gene>
    <name evidence="14" type="ORF">FSARC_6852</name>
</gene>
<dbReference type="InterPro" id="IPR006162">
    <property type="entry name" value="Ppantetheine_attach_site"/>
</dbReference>
<dbReference type="InterPro" id="IPR013217">
    <property type="entry name" value="Methyltransf_12"/>
</dbReference>
<dbReference type="Pfam" id="PF13602">
    <property type="entry name" value="ADH_zinc_N_2"/>
    <property type="match status" value="1"/>
</dbReference>
<dbReference type="InterPro" id="IPR016035">
    <property type="entry name" value="Acyl_Trfase/lysoPLipase"/>
</dbReference>
<dbReference type="Pfam" id="PF08659">
    <property type="entry name" value="KR"/>
    <property type="match status" value="1"/>
</dbReference>
<evidence type="ECO:0000313" key="15">
    <source>
        <dbReference type="Proteomes" id="UP000622797"/>
    </source>
</evidence>
<evidence type="ECO:0000259" key="12">
    <source>
        <dbReference type="PROSITE" id="PS52004"/>
    </source>
</evidence>
<dbReference type="InterPro" id="IPR016036">
    <property type="entry name" value="Malonyl_transacylase_ACP-bd"/>
</dbReference>
<evidence type="ECO:0000256" key="9">
    <source>
        <dbReference type="PROSITE-ProRule" id="PRU01363"/>
    </source>
</evidence>
<dbReference type="InterPro" id="IPR036736">
    <property type="entry name" value="ACP-like_sf"/>
</dbReference>
<dbReference type="CDD" id="cd05195">
    <property type="entry name" value="enoyl_red"/>
    <property type="match status" value="1"/>
</dbReference>
<dbReference type="Pfam" id="PF23114">
    <property type="entry name" value="NAD-bd_HRPKS_sdrA"/>
    <property type="match status" value="1"/>
</dbReference>
<dbReference type="GO" id="GO:0004312">
    <property type="term" value="F:fatty acid synthase activity"/>
    <property type="evidence" value="ECO:0007669"/>
    <property type="project" value="TreeGrafter"/>
</dbReference>
<dbReference type="SUPFAM" id="SSF55048">
    <property type="entry name" value="Probable ACP-binding domain of malonyl-CoA ACP transacylase"/>
    <property type="match status" value="1"/>
</dbReference>
<dbReference type="InterPro" id="IPR049552">
    <property type="entry name" value="PKS_DH_N"/>
</dbReference>
<keyword evidence="7" id="KW-0511">Multifunctional enzyme</keyword>
<dbReference type="GO" id="GO:0030639">
    <property type="term" value="P:polyketide biosynthetic process"/>
    <property type="evidence" value="ECO:0007669"/>
    <property type="project" value="UniProtKB-ARBA"/>
</dbReference>
<dbReference type="Pfam" id="PF00109">
    <property type="entry name" value="ketoacyl-synt"/>
    <property type="match status" value="1"/>
</dbReference>
<feature type="domain" description="Ketosynthase family 3 (KS3)" evidence="12">
    <location>
        <begin position="73"/>
        <end position="504"/>
    </location>
</feature>
<dbReference type="SUPFAM" id="SSF53335">
    <property type="entry name" value="S-adenosyl-L-methionine-dependent methyltransferases"/>
    <property type="match status" value="1"/>
</dbReference>
<dbReference type="Gene3D" id="1.10.1200.10">
    <property type="entry name" value="ACP-like"/>
    <property type="match status" value="1"/>
</dbReference>
<dbReference type="SUPFAM" id="SSF51735">
    <property type="entry name" value="NAD(P)-binding Rossmann-fold domains"/>
    <property type="match status" value="2"/>
</dbReference>
<dbReference type="EMBL" id="JABEXW010000356">
    <property type="protein sequence ID" value="KAF4965337.1"/>
    <property type="molecule type" value="Genomic_DNA"/>
</dbReference>
<dbReference type="PROSITE" id="PS50075">
    <property type="entry name" value="CARRIER"/>
    <property type="match status" value="1"/>
</dbReference>
<dbReference type="InterPro" id="IPR020807">
    <property type="entry name" value="PKS_DH"/>
</dbReference>
<sequence length="2700" mass="294675">MRFLPKLPRRGPEISRENVSEAELVLPAIMSLIPTQHLVLRFKFASSSQLRHRTLTFPNYLDRMDTDNSEWASEPIAIIGMSCKFSGGASNPDKLWDLMASGKTGWSEIPEDRYNLKGVYHSNHERNSTTHVKGGHFLDDDVAAFDAAFFNYSAEMAQAVDPQFRLQLESTYEALENAGLPLSQVMGSQTSVFSGVFTHDYQEGIIRDEDRLPRFNVVGTWSPMSSNRISHFFDFRGASMTLETGCSTTLVALHQAVHTLRNREADMSVVTGANVMLNPDTFKAIGSLGMLSPDGRSYAFDSRANGYGRGEGVATIVIKRLSDALAANDPIRAVIRETALNQDGKTDTITTPSATAQVELMRECYRRAGLDPRGTQYFEAHGTGTPTGDPIEAGAMAAIFGAGEGRDNEEYYLRIGSVKTNVGHTEAASGLAAMVKGVLCLEKGLIPPTVNYETPNPKLKLDEWRLKVMRSVEQWPDSLVDGPRRMSINNFGYGGANAHVILESADPWILTSDLDFNPVNGNGHANGNGCTNGDYHANDTTDDAKVLILSARDERGCQQMVSDLKAYLEKHKLLGHKSLEQLLLDLSYTLGERRTLFQWVAAHQVRLEKDGTLDAAIQALESPRFKPSRRASDSPRIGMIFTGQGAQWYAMGRELMTSYPIFRQSIDEAEAHLQALGADWSLLVELQRDAKTTMVHATKISIPVCVALQIALVRLLESWGINPSAVASHSSGEIAAAFAVGALTHRQAMATAYYRAMLVADETHRVPGAAKGAMAAVGLGVEAVQPYLDRLTKDNGKAVVACVNSPQSVTISGDADAVQEIEDLCKQDGVFARRLKVQQAYHSHHMDVFADAYRESLRVEMAREVVKTGKQRLQTAKQELKAVFSSAVTGGRITDIKDIASPDHWVGSLVQSVEFVDAFTEMVLGDPDDPTGRSVDVLLEVGPHTALGGPIREILTLPEFEGIELPYWGCLVRDEHAGDSMRSAALNLFRQGQSLDMNQINFPVPSYDDESPQVLTDLPSYPWNHTMRHWQESRVNRAIRERSEPPHELLGMSVVGNDPSAAVWRRMLRVSETPWVRDHMVQGSIVYPGSGYICHAIEAAKQLEKTGSIGQDKSGSAISGFRLRDVNFLFALVIPDNADGVEIRTTLQSVPEREIGARGWRSFEVSSVTLDNRWTLHAKGMIMVERETIPPETAERRPLSTYTRQPDAQDLFANLRARSVYHGPLFQNTTKIIQDGREPRSVCDITIRHEASSDTDPMVAAQNTLIHPITLDAVVVAFYSALPSVGALQEDPKLPRSVASMWVSSNISHEIGHTLHCDTSLIHEDAQSGIADITVFDNKTDATVLKIQGVELASLGRGSGATARQDAANNGNVIASKWEQELCSNLVWGPDFSLRNPLALEQLKKQLVPTDSDVEEDMARNLQRLCVYFAYDAQQALTSEDAARLQEQPHLAKYYTWLQELTAKATKYGALSGPEERQQLIAATTSQSVDGELICRLGPLLTSILRGELNVEDLSWLVDEYNANAIRQSAALSQLSTLLRKLAHKSPASRVLQIGNGFGAQATSRLLKTLGTPKTPLVASWHITEPSSESLENTRTQLADWVDFLEFDQLDIEQSPSKQNFTPGSYDIVVAFQALHTTKDVASAIANVRSLLKPSGTFLFAEMTKNQVDVDFVYGLLPAWWQGEESDRSTPTMSSWDSVLRDAGFSGVDLESRDSKSDDIYTNSIVMSTVPLAQDQKSSLGKEKFVVVTSSKTPPPQDFVNLLSQRIKALAGTDALTPEHLVLEQSSFETYKNKICVFVGEIDNPILADVDAVLMEGLRAMVTQCSGLLWVTTGGTVDSESPERALSQGFLRVLRNEYIGRRFISLDLDPGHATERWFSSGEIIVSTIVQVLEEGFDHTDTEAGPAEFEYAERDGVLQIPRYYKDEPYNDMITGPLVPSWGEVLPAKEDKESVDAIASIPLEPLFQEDQPLRLELGIPGHLDTLAFVQVEENHETLTPELVEIAPRAYGVCSRDVMAAMGQLKDRSMGFECAGTITHVGTEAHSKGYNVGDHVMTLSTGMSFASRVFVPWHGVVQLPSSMDFETAASLPLAFTIAYAGLIDTACLSTGQSVLIHAAAGAIGQAAIMLAKHLGVTDIYATAGSQEKRDLLHREYGIPAERIFNSRDASFAPAVLAATKGRGVDVVLNSLPGPLLQASLGVIAPLGYLIEIGKKDIENNSLVALESFSRGVSFVTLDIPSLLRRRGPVVNRALSEVSRLIEQQDVKPVHPLTTYPLQDIQEAFRFVQTGGQMGKVVLSAGTDEQVHVVLRPKGVTARTQLRPGASYLIVGGVGGIGRSVTHWLVAHGAKNLVLLSRSAGDLDLEKNKDTDGALFVRELREIGCRVKPISCDISLPSSLTMALRACEDDGFPPVRGVIQGAMLLRDAIFEQMTLDDWHGGLRPKLYGTWNLHTEFSQQASLDFFVMLSSVSGVVGIASQTNYAAGGSYEDAMARWRQSQGLPGVAIDLGPISDIGYVSTSTKVAERLRKDGDFSMLDEDIVLRALNAAVLFPLGARSQIIVGLNSSPGPQWDANGRSQLGRDARFAPLRPRSKASARPAKGESTSDSLASQLSKASNHQEGAGLVGAAIAAKLADIFMTPIGEVDLSKPPAHFGVDSLIAVELRNMLVLQAAADISIFNILQTASLAALAGLVAEKSRHLQVA</sequence>
<dbReference type="OrthoDB" id="329835at2759"/>
<accession>A0A8H4TWK0</accession>
<dbReference type="InterPro" id="IPR032821">
    <property type="entry name" value="PKS_assoc"/>
</dbReference>
<dbReference type="GO" id="GO:0031177">
    <property type="term" value="F:phosphopantetheine binding"/>
    <property type="evidence" value="ECO:0007669"/>
    <property type="project" value="InterPro"/>
</dbReference>
<reference evidence="14" key="1">
    <citation type="journal article" date="2020" name="BMC Genomics">
        <title>Correction to: Identification and distribution of gene clusters required for synthesis of sphingolipid metabolism inhibitors in diverse species of the filamentous fungus Fusarium.</title>
        <authorList>
            <person name="Kim H.S."/>
            <person name="Lohmar J.M."/>
            <person name="Busman M."/>
            <person name="Brown D.W."/>
            <person name="Naumann T.A."/>
            <person name="Divon H.H."/>
            <person name="Lysoe E."/>
            <person name="Uhlig S."/>
            <person name="Proctor R.H."/>
        </authorList>
    </citation>
    <scope>NUCLEOTIDE SEQUENCE</scope>
    <source>
        <strain evidence="14">NRRL 20472</strain>
    </source>
</reference>
<keyword evidence="5" id="KW-0521">NADP</keyword>
<dbReference type="InterPro" id="IPR013968">
    <property type="entry name" value="PKS_KR"/>
</dbReference>
<dbReference type="InterPro" id="IPR009081">
    <property type="entry name" value="PP-bd_ACP"/>
</dbReference>
<dbReference type="InterPro" id="IPR049900">
    <property type="entry name" value="PKS_mFAS_DH"/>
</dbReference>
<dbReference type="PROSITE" id="PS52019">
    <property type="entry name" value="PKS_MFAS_DH"/>
    <property type="match status" value="1"/>
</dbReference>
<dbReference type="SMART" id="SM00826">
    <property type="entry name" value="PKS_DH"/>
    <property type="match status" value="1"/>
</dbReference>
<dbReference type="InterPro" id="IPR036291">
    <property type="entry name" value="NAD(P)-bd_dom_sf"/>
</dbReference>
<keyword evidence="3" id="KW-0597">Phosphoprotein</keyword>
<evidence type="ECO:0000256" key="4">
    <source>
        <dbReference type="ARBA" id="ARBA00022679"/>
    </source>
</evidence>
<dbReference type="Pfam" id="PF08242">
    <property type="entry name" value="Methyltransf_12"/>
    <property type="match status" value="1"/>
</dbReference>
<dbReference type="Gene3D" id="3.10.129.110">
    <property type="entry name" value="Polyketide synthase dehydratase"/>
    <property type="match status" value="1"/>
</dbReference>
<dbReference type="InterPro" id="IPR049551">
    <property type="entry name" value="PKS_DH_C"/>
</dbReference>
<dbReference type="SMART" id="SM00823">
    <property type="entry name" value="PKS_PP"/>
    <property type="match status" value="1"/>
</dbReference>
<feature type="domain" description="Carrier" evidence="11">
    <location>
        <begin position="2617"/>
        <end position="2694"/>
    </location>
</feature>
<evidence type="ECO:0000256" key="10">
    <source>
        <dbReference type="SAM" id="MobiDB-lite"/>
    </source>
</evidence>
<dbReference type="Pfam" id="PF14765">
    <property type="entry name" value="PS-DH"/>
    <property type="match status" value="1"/>
</dbReference>
<dbReference type="InterPro" id="IPR001227">
    <property type="entry name" value="Ac_transferase_dom_sf"/>
</dbReference>
<feature type="region of interest" description="Disordered" evidence="10">
    <location>
        <begin position="2579"/>
        <end position="2610"/>
    </location>
</feature>
<dbReference type="PANTHER" id="PTHR43775:SF29">
    <property type="entry name" value="ASPERFURANONE POLYKETIDE SYNTHASE AFOG-RELATED"/>
    <property type="match status" value="1"/>
</dbReference>
<dbReference type="Pfam" id="PF21089">
    <property type="entry name" value="PKS_DH_N"/>
    <property type="match status" value="1"/>
</dbReference>
<dbReference type="InterPro" id="IPR042104">
    <property type="entry name" value="PKS_dehydratase_sf"/>
</dbReference>
<protein>
    <recommendedName>
        <fullName evidence="16">Polyketide synthase</fullName>
    </recommendedName>
</protein>
<dbReference type="SMART" id="SM00822">
    <property type="entry name" value="PKS_KR"/>
    <property type="match status" value="1"/>
</dbReference>
<dbReference type="GO" id="GO:0016491">
    <property type="term" value="F:oxidoreductase activity"/>
    <property type="evidence" value="ECO:0007669"/>
    <property type="project" value="UniProtKB-KW"/>
</dbReference>
<evidence type="ECO:0000259" key="13">
    <source>
        <dbReference type="PROSITE" id="PS52019"/>
    </source>
</evidence>
<feature type="region of interest" description="C-terminal hotdog fold" evidence="9">
    <location>
        <begin position="1203"/>
        <end position="1361"/>
    </location>
</feature>
<evidence type="ECO:0008006" key="16">
    <source>
        <dbReference type="Google" id="ProtNLM"/>
    </source>
</evidence>
<dbReference type="CDD" id="cd00833">
    <property type="entry name" value="PKS"/>
    <property type="match status" value="1"/>
</dbReference>
<comment type="caution">
    <text evidence="14">The sequence shown here is derived from an EMBL/GenBank/DDBJ whole genome shotgun (WGS) entry which is preliminary data.</text>
</comment>
<dbReference type="Pfam" id="PF00698">
    <property type="entry name" value="Acyl_transf_1"/>
    <property type="match status" value="1"/>
</dbReference>
<organism evidence="14 15">
    <name type="scientific">Fusarium sarcochroum</name>
    <dbReference type="NCBI Taxonomy" id="1208366"/>
    <lineage>
        <taxon>Eukaryota</taxon>
        <taxon>Fungi</taxon>
        <taxon>Dikarya</taxon>
        <taxon>Ascomycota</taxon>
        <taxon>Pezizomycotina</taxon>
        <taxon>Sordariomycetes</taxon>
        <taxon>Hypocreomycetidae</taxon>
        <taxon>Hypocreales</taxon>
        <taxon>Nectriaceae</taxon>
        <taxon>Fusarium</taxon>
        <taxon>Fusarium lateritium species complex</taxon>
    </lineage>
</organism>
<evidence type="ECO:0000256" key="5">
    <source>
        <dbReference type="ARBA" id="ARBA00022857"/>
    </source>
</evidence>
<reference evidence="14" key="2">
    <citation type="submission" date="2020-05" db="EMBL/GenBank/DDBJ databases">
        <authorList>
            <person name="Kim H.-S."/>
            <person name="Proctor R.H."/>
            <person name="Brown D.W."/>
        </authorList>
    </citation>
    <scope>NUCLEOTIDE SEQUENCE</scope>
    <source>
        <strain evidence="14">NRRL 20472</strain>
    </source>
</reference>
<dbReference type="FunFam" id="3.40.50.720:FF:000209">
    <property type="entry name" value="Polyketide synthase Pks12"/>
    <property type="match status" value="1"/>
</dbReference>
<dbReference type="PROSITE" id="PS00012">
    <property type="entry name" value="PHOSPHOPANTETHEINE"/>
    <property type="match status" value="1"/>
</dbReference>
<dbReference type="InterPro" id="IPR016039">
    <property type="entry name" value="Thiolase-like"/>
</dbReference>
<dbReference type="SUPFAM" id="SSF47336">
    <property type="entry name" value="ACP-like"/>
    <property type="match status" value="1"/>
</dbReference>
<dbReference type="Gene3D" id="3.40.50.720">
    <property type="entry name" value="NAD(P)-binding Rossmann-like Domain"/>
    <property type="match status" value="1"/>
</dbReference>
<feature type="region of interest" description="N-terminal hotdog fold" evidence="9">
    <location>
        <begin position="1047"/>
        <end position="1189"/>
    </location>
</feature>
<dbReference type="InterPro" id="IPR056501">
    <property type="entry name" value="NAD-bd_HRPKS_sdrA"/>
</dbReference>
<dbReference type="InterPro" id="IPR014043">
    <property type="entry name" value="Acyl_transferase_dom"/>
</dbReference>
<dbReference type="SMART" id="SM00827">
    <property type="entry name" value="PKS_AT"/>
    <property type="match status" value="1"/>
</dbReference>
<evidence type="ECO:0000259" key="11">
    <source>
        <dbReference type="PROSITE" id="PS50075"/>
    </source>
</evidence>
<dbReference type="SUPFAM" id="SSF50129">
    <property type="entry name" value="GroES-like"/>
    <property type="match status" value="1"/>
</dbReference>
<dbReference type="Proteomes" id="UP000622797">
    <property type="component" value="Unassembled WGS sequence"/>
</dbReference>
<dbReference type="InterPro" id="IPR029063">
    <property type="entry name" value="SAM-dependent_MTases_sf"/>
</dbReference>
<dbReference type="SUPFAM" id="SSF52151">
    <property type="entry name" value="FabD/lysophospholipase-like"/>
    <property type="match status" value="1"/>
</dbReference>
<keyword evidence="4" id="KW-0808">Transferase</keyword>
<name>A0A8H4TWK0_9HYPO</name>
<dbReference type="Pfam" id="PF08240">
    <property type="entry name" value="ADH_N"/>
    <property type="match status" value="1"/>
</dbReference>
<dbReference type="InterPro" id="IPR020841">
    <property type="entry name" value="PKS_Beta-ketoAc_synthase_dom"/>
</dbReference>
<comment type="pathway">
    <text evidence="1">Secondary metabolite biosynthesis.</text>
</comment>
<evidence type="ECO:0000313" key="14">
    <source>
        <dbReference type="EMBL" id="KAF4965337.1"/>
    </source>
</evidence>
<feature type="active site" description="Proton donor; for dehydratase activity" evidence="9">
    <location>
        <position position="1272"/>
    </location>
</feature>
<dbReference type="GO" id="GO:1901336">
    <property type="term" value="P:lactone biosynthetic process"/>
    <property type="evidence" value="ECO:0007669"/>
    <property type="project" value="UniProtKB-ARBA"/>
</dbReference>
<keyword evidence="6" id="KW-0560">Oxidoreductase</keyword>
<dbReference type="InterPro" id="IPR014030">
    <property type="entry name" value="Ketoacyl_synth_N"/>
</dbReference>
<dbReference type="InterPro" id="IPR057326">
    <property type="entry name" value="KR_dom"/>
</dbReference>
<dbReference type="Pfam" id="PF16197">
    <property type="entry name" value="KAsynt_C_assoc"/>
    <property type="match status" value="1"/>
</dbReference>
<dbReference type="SMART" id="SM00829">
    <property type="entry name" value="PKS_ER"/>
    <property type="match status" value="1"/>
</dbReference>
<evidence type="ECO:0000256" key="7">
    <source>
        <dbReference type="ARBA" id="ARBA00023268"/>
    </source>
</evidence>
<evidence type="ECO:0000256" key="6">
    <source>
        <dbReference type="ARBA" id="ARBA00023002"/>
    </source>
</evidence>
<proteinExistence type="predicted"/>
<keyword evidence="8" id="KW-0012">Acyltransferase</keyword>
<dbReference type="SMART" id="SM00825">
    <property type="entry name" value="PKS_KS"/>
    <property type="match status" value="1"/>
</dbReference>
<evidence type="ECO:0000256" key="8">
    <source>
        <dbReference type="ARBA" id="ARBA00023315"/>
    </source>
</evidence>
<dbReference type="Gene3D" id="3.40.47.10">
    <property type="match status" value="1"/>
</dbReference>
<feature type="active site" description="Proton acceptor; for dehydratase activity" evidence="9">
    <location>
        <position position="1079"/>
    </location>
</feature>
<dbReference type="Gene3D" id="3.40.50.150">
    <property type="entry name" value="Vaccinia Virus protein VP39"/>
    <property type="match status" value="1"/>
</dbReference>
<dbReference type="Gene3D" id="3.40.366.10">
    <property type="entry name" value="Malonyl-Coenzyme A Acyl Carrier Protein, domain 2"/>
    <property type="match status" value="1"/>
</dbReference>
<evidence type="ECO:0000256" key="2">
    <source>
        <dbReference type="ARBA" id="ARBA00022450"/>
    </source>
</evidence>
<evidence type="ECO:0000256" key="1">
    <source>
        <dbReference type="ARBA" id="ARBA00005179"/>
    </source>
</evidence>
<dbReference type="InterPro" id="IPR020806">
    <property type="entry name" value="PKS_PP-bd"/>
</dbReference>